<dbReference type="InterPro" id="IPR050235">
    <property type="entry name" value="CK1_Ser-Thr_kinase"/>
</dbReference>
<feature type="region of interest" description="Disordered" evidence="5">
    <location>
        <begin position="344"/>
        <end position="487"/>
    </location>
</feature>
<evidence type="ECO:0000313" key="8">
    <source>
        <dbReference type="Proteomes" id="UP000316759"/>
    </source>
</evidence>
<evidence type="ECO:0000256" key="5">
    <source>
        <dbReference type="SAM" id="MobiDB-lite"/>
    </source>
</evidence>
<organism evidence="7 8">
    <name type="scientific">Fasciola gigantica</name>
    <name type="common">Giant liver fluke</name>
    <dbReference type="NCBI Taxonomy" id="46835"/>
    <lineage>
        <taxon>Eukaryota</taxon>
        <taxon>Metazoa</taxon>
        <taxon>Spiralia</taxon>
        <taxon>Lophotrochozoa</taxon>
        <taxon>Platyhelminthes</taxon>
        <taxon>Trematoda</taxon>
        <taxon>Digenea</taxon>
        <taxon>Plagiorchiida</taxon>
        <taxon>Echinostomata</taxon>
        <taxon>Echinostomatoidea</taxon>
        <taxon>Fasciolidae</taxon>
        <taxon>Fasciola</taxon>
    </lineage>
</organism>
<dbReference type="PROSITE" id="PS50011">
    <property type="entry name" value="PROTEIN_KINASE_DOM"/>
    <property type="match status" value="1"/>
</dbReference>
<comment type="caution">
    <text evidence="7">The sequence shown here is derived from an EMBL/GenBank/DDBJ whole genome shotgun (WGS) entry which is preliminary data.</text>
</comment>
<keyword evidence="2 4" id="KW-0547">Nucleotide-binding</keyword>
<dbReference type="PROSITE" id="PS00108">
    <property type="entry name" value="PROTEIN_KINASE_ST"/>
    <property type="match status" value="1"/>
</dbReference>
<keyword evidence="7" id="KW-0808">Transferase</keyword>
<dbReference type="EMBL" id="SUNJ01003782">
    <property type="protein sequence ID" value="TPP64999.1"/>
    <property type="molecule type" value="Genomic_DNA"/>
</dbReference>
<evidence type="ECO:0000259" key="6">
    <source>
        <dbReference type="PROSITE" id="PS50011"/>
    </source>
</evidence>
<feature type="domain" description="Protein kinase" evidence="6">
    <location>
        <begin position="34"/>
        <end position="343"/>
    </location>
</feature>
<accession>A0A504YWI6</accession>
<dbReference type="InterPro" id="IPR017441">
    <property type="entry name" value="Protein_kinase_ATP_BS"/>
</dbReference>
<feature type="compositionally biased region" description="Polar residues" evidence="5">
    <location>
        <begin position="472"/>
        <end position="487"/>
    </location>
</feature>
<proteinExistence type="predicted"/>
<keyword evidence="3 4" id="KW-0067">ATP-binding</keyword>
<feature type="binding site" evidence="4">
    <location>
        <position position="64"/>
    </location>
    <ligand>
        <name>ATP</name>
        <dbReference type="ChEBI" id="CHEBI:30616"/>
    </ligand>
</feature>
<evidence type="ECO:0000256" key="4">
    <source>
        <dbReference type="PROSITE-ProRule" id="PRU10141"/>
    </source>
</evidence>
<evidence type="ECO:0000256" key="1">
    <source>
        <dbReference type="ARBA" id="ARBA00012513"/>
    </source>
</evidence>
<dbReference type="STRING" id="46835.A0A504YWI6"/>
<name>A0A504YWI6_FASGI</name>
<dbReference type="PROSITE" id="PS00107">
    <property type="entry name" value="PROTEIN_KINASE_ATP"/>
    <property type="match status" value="1"/>
</dbReference>
<dbReference type="Proteomes" id="UP000316759">
    <property type="component" value="Unassembled WGS sequence"/>
</dbReference>
<evidence type="ECO:0000256" key="3">
    <source>
        <dbReference type="ARBA" id="ARBA00022840"/>
    </source>
</evidence>
<dbReference type="GO" id="GO:0004674">
    <property type="term" value="F:protein serine/threonine kinase activity"/>
    <property type="evidence" value="ECO:0007669"/>
    <property type="project" value="UniProtKB-EC"/>
</dbReference>
<protein>
    <recommendedName>
        <fullName evidence="1">non-specific serine/threonine protein kinase</fullName>
        <ecNumber evidence="1">2.7.11.1</ecNumber>
    </recommendedName>
</protein>
<reference evidence="7 8" key="1">
    <citation type="submission" date="2019-04" db="EMBL/GenBank/DDBJ databases">
        <title>Annotation for the trematode Fasciola gigantica.</title>
        <authorList>
            <person name="Choi Y.-J."/>
        </authorList>
    </citation>
    <scope>NUCLEOTIDE SEQUENCE [LARGE SCALE GENOMIC DNA]</scope>
    <source>
        <strain evidence="7">Uganda_cow_1</strain>
    </source>
</reference>
<dbReference type="EC" id="2.7.11.1" evidence="1"/>
<dbReference type="Pfam" id="PF00069">
    <property type="entry name" value="Pkinase"/>
    <property type="match status" value="1"/>
</dbReference>
<dbReference type="SMART" id="SM00220">
    <property type="entry name" value="S_TKc"/>
    <property type="match status" value="1"/>
</dbReference>
<dbReference type="PANTHER" id="PTHR11909">
    <property type="entry name" value="CASEIN KINASE-RELATED"/>
    <property type="match status" value="1"/>
</dbReference>
<evidence type="ECO:0000256" key="2">
    <source>
        <dbReference type="ARBA" id="ARBA00022741"/>
    </source>
</evidence>
<dbReference type="GO" id="GO:0005524">
    <property type="term" value="F:ATP binding"/>
    <property type="evidence" value="ECO:0007669"/>
    <property type="project" value="UniProtKB-UniRule"/>
</dbReference>
<feature type="compositionally biased region" description="Polar residues" evidence="5">
    <location>
        <begin position="362"/>
        <end position="380"/>
    </location>
</feature>
<dbReference type="SUPFAM" id="SSF56112">
    <property type="entry name" value="Protein kinase-like (PK-like)"/>
    <property type="match status" value="1"/>
</dbReference>
<keyword evidence="7" id="KW-0418">Kinase</keyword>
<sequence length="586" mass="65554">MSVRKRKQQKGTAYALAKPIVNGTVLTDHFKRNFIVGSSIGQGGFGCIYSVRIEGEKQERYVAKIEPQENGPLFTEIHFYIRVCSDDSIKNWKNRHRLHYLGIPRYISSGLFTPPGQARCRYLIMDRFSGDFEAVLKQGRVSAASVVRVASNVIDALEYIHSRDYAHADIKASNLLFETKFEQFDLVDFGLRSDLFRLNNIHCAEKPDLKYQHNGTLEFCSRDSHRALAPSRRGDLEILLFNLIHWLARCQPNAIQSPWFGLPWGHLISDPKIRDNVPISVKNQVAAIKEKSALDLSILTSETGISGNPHLLNFAQTVVKLRYDESPNYDSLKRDLSDLHKYLSSGTARSRHSVSKRRSAESAVTPSASGEQTTQQQTISKEVPVKRPRGRPAAVSKATEKKPTVATTCVPSSPAPIPRTTTSNRKKTKAAAVTEPSLLPVSTSPTSPRATPTRVSQLKIQTDLKQPGLVSPTRSSPRLNSAAQTPVSYHRRPLHLRDLFTDSEDESKKDSLDSRLIKRYPEPSGRKVLSPLNPLKPENERVAIKFQKPIDKRRSACCQTSPELLALAKAEALGRRAAQMANEHFR</sequence>
<evidence type="ECO:0000313" key="7">
    <source>
        <dbReference type="EMBL" id="TPP64999.1"/>
    </source>
</evidence>
<dbReference type="AlphaFoldDB" id="A0A504YWI6"/>
<keyword evidence="8" id="KW-1185">Reference proteome</keyword>
<dbReference type="InterPro" id="IPR008271">
    <property type="entry name" value="Ser/Thr_kinase_AS"/>
</dbReference>
<feature type="compositionally biased region" description="Low complexity" evidence="5">
    <location>
        <begin position="436"/>
        <end position="456"/>
    </location>
</feature>
<dbReference type="InterPro" id="IPR000719">
    <property type="entry name" value="Prot_kinase_dom"/>
</dbReference>
<dbReference type="Gene3D" id="1.10.510.10">
    <property type="entry name" value="Transferase(Phosphotransferase) domain 1"/>
    <property type="match status" value="1"/>
</dbReference>
<gene>
    <name evidence="7" type="ORF">FGIG_08106</name>
</gene>
<dbReference type="OrthoDB" id="2687620at2759"/>
<dbReference type="InterPro" id="IPR011009">
    <property type="entry name" value="Kinase-like_dom_sf"/>
</dbReference>